<feature type="region of interest" description="Disordered" evidence="2">
    <location>
        <begin position="1"/>
        <end position="23"/>
    </location>
</feature>
<dbReference type="SUPFAM" id="SSF144232">
    <property type="entry name" value="HIT/MYND zinc finger-like"/>
    <property type="match status" value="1"/>
</dbReference>
<dbReference type="Proteomes" id="UP001648503">
    <property type="component" value="Unassembled WGS sequence"/>
</dbReference>
<feature type="compositionally biased region" description="Basic and acidic residues" evidence="2">
    <location>
        <begin position="9"/>
        <end position="23"/>
    </location>
</feature>
<keyword evidence="5" id="KW-1185">Reference proteome</keyword>
<comment type="caution">
    <text evidence="4">The sequence shown here is derived from an EMBL/GenBank/DDBJ whole genome shotgun (WGS) entry which is preliminary data.</text>
</comment>
<dbReference type="EMBL" id="JAFCIX010000227">
    <property type="protein sequence ID" value="KAH6596429.1"/>
    <property type="molecule type" value="Genomic_DNA"/>
</dbReference>
<dbReference type="InterPro" id="IPR007529">
    <property type="entry name" value="Znf_HIT"/>
</dbReference>
<organism evidence="4 5">
    <name type="scientific">Batrachochytrium salamandrivorans</name>
    <dbReference type="NCBI Taxonomy" id="1357716"/>
    <lineage>
        <taxon>Eukaryota</taxon>
        <taxon>Fungi</taxon>
        <taxon>Fungi incertae sedis</taxon>
        <taxon>Chytridiomycota</taxon>
        <taxon>Chytridiomycota incertae sedis</taxon>
        <taxon>Chytridiomycetes</taxon>
        <taxon>Rhizophydiales</taxon>
        <taxon>Rhizophydiales incertae sedis</taxon>
        <taxon>Batrachochytrium</taxon>
    </lineage>
</organism>
<name>A0ABQ8FDM6_9FUNG</name>
<evidence type="ECO:0000259" key="3">
    <source>
        <dbReference type="PROSITE" id="PS51083"/>
    </source>
</evidence>
<dbReference type="PANTHER" id="PTHR15555">
    <property type="entry name" value="ZINC FINGER HIT DOMAIN CONTAINING PROTEIN 2 PROTEIN FON -RELATED"/>
    <property type="match status" value="1"/>
</dbReference>
<dbReference type="Pfam" id="PF04438">
    <property type="entry name" value="zf-HIT"/>
    <property type="match status" value="1"/>
</dbReference>
<evidence type="ECO:0000256" key="1">
    <source>
        <dbReference type="PROSITE-ProRule" id="PRU00453"/>
    </source>
</evidence>
<protein>
    <recommendedName>
        <fullName evidence="3">HIT-type domain-containing protein</fullName>
    </recommendedName>
</protein>
<evidence type="ECO:0000313" key="5">
    <source>
        <dbReference type="Proteomes" id="UP001648503"/>
    </source>
</evidence>
<accession>A0ABQ8FDM6</accession>
<dbReference type="Gene3D" id="3.30.60.190">
    <property type="match status" value="1"/>
</dbReference>
<dbReference type="PANTHER" id="PTHR15555:SF0">
    <property type="entry name" value="ZINC FINGER HIT DOMAIN-CONTAINING PROTEIN 2"/>
    <property type="match status" value="1"/>
</dbReference>
<reference evidence="4 5" key="1">
    <citation type="submission" date="2021-02" db="EMBL/GenBank/DDBJ databases">
        <title>Variation within the Batrachochytrium salamandrivorans European outbreak.</title>
        <authorList>
            <person name="Kelly M."/>
            <person name="Pasmans F."/>
            <person name="Shea T.P."/>
            <person name="Munoz J.F."/>
            <person name="Carranza S."/>
            <person name="Cuomo C.A."/>
            <person name="Martel A."/>
        </authorList>
    </citation>
    <scope>NUCLEOTIDE SEQUENCE [LARGE SCALE GENOMIC DNA]</scope>
    <source>
        <strain evidence="4 5">AMFP18/2</strain>
    </source>
</reference>
<feature type="domain" description="HIT-type" evidence="3">
    <location>
        <begin position="33"/>
        <end position="66"/>
    </location>
</feature>
<evidence type="ECO:0000313" key="4">
    <source>
        <dbReference type="EMBL" id="KAH6596429.1"/>
    </source>
</evidence>
<sequence length="401" mass="44820">MHIVSTLAEETHHDEADRTDTESRFPRQRRSLCGVCMIQGSLYSCPRCNLEYCSMTCYKSELHADCTEAFYKANFLDELHSNKVNDSDRHRMLQMLDAHEQAELADQDTLDQEEGLNPLEDIADRFQDIDLDNTSTEDIISRLSPQEMERFNAILKNKEAALLLVPEWQPWWATTVRCSAITDMIPDEHNPIPKCVATKPISELTQVTPNPKLVFSILDTIVAYIYACHSLNGDIYESPSETLSCLFKSSYIFDVDCPRTFLYPSPIDAVSILSSRLSILCETPPSGVAFLLASACQLMLSRSFIAAALSDMYRVFAQVTSKHAKALSQKLLFLACLVNDNAVCVGLGVDELIQACSVCLRIEVDRLYAISKTTASAMPKAGEERANATLDPARILIQEVL</sequence>
<keyword evidence="1" id="KW-0862">Zinc</keyword>
<keyword evidence="1" id="KW-0479">Metal-binding</keyword>
<gene>
    <name evidence="4" type="ORF">BASA50_005135</name>
</gene>
<proteinExistence type="predicted"/>
<keyword evidence="1" id="KW-0863">Zinc-finger</keyword>
<dbReference type="CDD" id="cd23024">
    <property type="entry name" value="zf-HIT_ZNHIT2-3"/>
    <property type="match status" value="1"/>
</dbReference>
<dbReference type="PROSITE" id="PS51083">
    <property type="entry name" value="ZF_HIT"/>
    <property type="match status" value="1"/>
</dbReference>
<dbReference type="InterPro" id="IPR039646">
    <property type="entry name" value="ZNHIT2"/>
</dbReference>
<evidence type="ECO:0000256" key="2">
    <source>
        <dbReference type="SAM" id="MobiDB-lite"/>
    </source>
</evidence>